<gene>
    <name evidence="1" type="ORF">DUI87_03194</name>
</gene>
<name>A0A3M0L2W3_HIRRU</name>
<organism evidence="1 2">
    <name type="scientific">Hirundo rustica rustica</name>
    <dbReference type="NCBI Taxonomy" id="333673"/>
    <lineage>
        <taxon>Eukaryota</taxon>
        <taxon>Metazoa</taxon>
        <taxon>Chordata</taxon>
        <taxon>Craniata</taxon>
        <taxon>Vertebrata</taxon>
        <taxon>Euteleostomi</taxon>
        <taxon>Archelosauria</taxon>
        <taxon>Archosauria</taxon>
        <taxon>Dinosauria</taxon>
        <taxon>Saurischia</taxon>
        <taxon>Theropoda</taxon>
        <taxon>Coelurosauria</taxon>
        <taxon>Aves</taxon>
        <taxon>Neognathae</taxon>
        <taxon>Neoaves</taxon>
        <taxon>Telluraves</taxon>
        <taxon>Australaves</taxon>
        <taxon>Passeriformes</taxon>
        <taxon>Sylvioidea</taxon>
        <taxon>Hirundinidae</taxon>
        <taxon>Hirundo</taxon>
    </lineage>
</organism>
<dbReference type="EMBL" id="QRBI01000094">
    <property type="protein sequence ID" value="RMC19633.1"/>
    <property type="molecule type" value="Genomic_DNA"/>
</dbReference>
<proteinExistence type="predicted"/>
<dbReference type="Proteomes" id="UP000269221">
    <property type="component" value="Unassembled WGS sequence"/>
</dbReference>
<keyword evidence="2" id="KW-1185">Reference proteome</keyword>
<evidence type="ECO:0000313" key="1">
    <source>
        <dbReference type="EMBL" id="RMC19633.1"/>
    </source>
</evidence>
<accession>A0A3M0L2W3</accession>
<comment type="caution">
    <text evidence="1">The sequence shown here is derived from an EMBL/GenBank/DDBJ whole genome shotgun (WGS) entry which is preliminary data.</text>
</comment>
<evidence type="ECO:0000313" key="2">
    <source>
        <dbReference type="Proteomes" id="UP000269221"/>
    </source>
</evidence>
<dbReference type="AlphaFoldDB" id="A0A3M0L2W3"/>
<reference evidence="1 2" key="1">
    <citation type="submission" date="2018-07" db="EMBL/GenBank/DDBJ databases">
        <title>A high quality draft genome assembly of the barn swallow (H. rustica rustica).</title>
        <authorList>
            <person name="Formenti G."/>
            <person name="Chiara M."/>
            <person name="Poveda L."/>
            <person name="Francoijs K.-J."/>
            <person name="Bonisoli-Alquati A."/>
            <person name="Canova L."/>
            <person name="Gianfranceschi L."/>
            <person name="Horner D.S."/>
            <person name="Saino N."/>
        </authorList>
    </citation>
    <scope>NUCLEOTIDE SEQUENCE [LARGE SCALE GENOMIC DNA]</scope>
    <source>
        <strain evidence="1">Chelidonia</strain>
        <tissue evidence="1">Blood</tissue>
    </source>
</reference>
<protein>
    <submittedName>
        <fullName evidence="1">Uncharacterized protein</fullName>
    </submittedName>
</protein>
<sequence length="79" mass="8539">MRFPCSHGEAAVPLQPLEVHGDAEIHLQPVEEDPRWSRDITTISNWPAFASCPSILEPAGIGSAGMEEASSSFLQKPPL</sequence>